<dbReference type="AlphaFoldDB" id="A0AAN8HV45"/>
<protein>
    <submittedName>
        <fullName evidence="1">Uncharacterized protein</fullName>
    </submittedName>
</protein>
<accession>A0AAN8HV45</accession>
<reference evidence="1 2" key="1">
    <citation type="journal article" date="2023" name="Mol. Biol. Evol.">
        <title>Genomics of Secondarily Temperate Adaptation in the Only Non-Antarctic Icefish.</title>
        <authorList>
            <person name="Rivera-Colon A.G."/>
            <person name="Rayamajhi N."/>
            <person name="Minhas B.F."/>
            <person name="Madrigal G."/>
            <person name="Bilyk K.T."/>
            <person name="Yoon V."/>
            <person name="Hune M."/>
            <person name="Gregory S."/>
            <person name="Cheng C.H.C."/>
            <person name="Catchen J.M."/>
        </authorList>
    </citation>
    <scope>NUCLEOTIDE SEQUENCE [LARGE SCALE GENOMIC DNA]</scope>
    <source>
        <tissue evidence="1">White muscle</tissue>
    </source>
</reference>
<sequence length="113" mass="13151">MDVSTHPTARLVVLRSRVPCGLRHALRPLQCPDLTRHTPHLTPPELVGPAELQLLALDHIPPRRTVPVIERTRRSFLERTFDELRRTLGRNVIHTPHERRDNGKKGNFLSYFW</sequence>
<comment type="caution">
    <text evidence="1">The sequence shown here is derived from an EMBL/GenBank/DDBJ whole genome shotgun (WGS) entry which is preliminary data.</text>
</comment>
<evidence type="ECO:0000313" key="2">
    <source>
        <dbReference type="Proteomes" id="UP001331515"/>
    </source>
</evidence>
<evidence type="ECO:0000313" key="1">
    <source>
        <dbReference type="EMBL" id="KAK5929824.1"/>
    </source>
</evidence>
<dbReference type="Proteomes" id="UP001331515">
    <property type="component" value="Unassembled WGS sequence"/>
</dbReference>
<dbReference type="EMBL" id="JAURVH010001517">
    <property type="protein sequence ID" value="KAK5929824.1"/>
    <property type="molecule type" value="Genomic_DNA"/>
</dbReference>
<gene>
    <name evidence="1" type="ORF">CgunFtcFv8_011025</name>
</gene>
<keyword evidence="2" id="KW-1185">Reference proteome</keyword>
<organism evidence="1 2">
    <name type="scientific">Champsocephalus gunnari</name>
    <name type="common">Mackerel icefish</name>
    <dbReference type="NCBI Taxonomy" id="52237"/>
    <lineage>
        <taxon>Eukaryota</taxon>
        <taxon>Metazoa</taxon>
        <taxon>Chordata</taxon>
        <taxon>Craniata</taxon>
        <taxon>Vertebrata</taxon>
        <taxon>Euteleostomi</taxon>
        <taxon>Actinopterygii</taxon>
        <taxon>Neopterygii</taxon>
        <taxon>Teleostei</taxon>
        <taxon>Neoteleostei</taxon>
        <taxon>Acanthomorphata</taxon>
        <taxon>Eupercaria</taxon>
        <taxon>Perciformes</taxon>
        <taxon>Notothenioidei</taxon>
        <taxon>Channichthyidae</taxon>
        <taxon>Champsocephalus</taxon>
    </lineage>
</organism>
<proteinExistence type="predicted"/>
<name>A0AAN8HV45_CHAGU</name>